<sequence>MSTSETESARRRAEAEINDCPIEQVRLTVPITDDPTIPVLTLRAWVLGLVFGLIEASTTGIGLYRQTPIYIPVVVWQLAVLPIGRFLARVLPTRKFKFPGTNKRFTLNPGPFSLKEHILISIMIDCGFIAPQMTQYMTILKIYYGLKVRTGVAVILNTSTQMLGFGLAGAFSTLLIDNPYMWWPSTLINVVVYRTLHKPEKRRKGSVTRLQYFCIASLAVFVYGMIPGFLFPAGACISLLCLIWKNSVWAHQIGSGRFGYGIGAFTISLETINFGQLDPFIMPLFSINNLMFGFILYAYVIVPIYYFNNFNYARRLPLSSLAVFDMYGKPYDEKRVMKADFTFDPDKYKNYSKLYFSTFRAVGYGFTFASLSAGLLHVLLHHGREMYHAVLEVYGYNMKKDVHGRLMQKYKTVPGSWYVILVVTTLIGNFVTSHIGVNDFMRIPPTYVILSVLLIIVLTVPDMILLASTGQGLPTGIVTEMVIGYLNRGKTFQNMLIRSFFSEVPSHIIQFCSTLKFGYYMKIPPREMFIGQVTVTLFATIVNMSATWKAVNSIPNICMPDKLPPGSPWTCPLVRQMATNSVVWGLLGPHEVFFPHGPYRFVAVAFFIGIVLVLFHWLLTIKFPRSKFLGTIYIPTLLSGAVGTPPIGAVNWWSQYLVGILNNWYIYKYHKRFWSRYNYLSASALIIGNSMVGFFIFLTLQSQSLYGPDWWGLQNYNHCPLESCPTDPHVDPTPKCAAGHY</sequence>
<dbReference type="PANTHER" id="PTHR22601">
    <property type="entry name" value="ISP4 LIKE PROTEIN"/>
    <property type="match status" value="1"/>
</dbReference>
<evidence type="ECO:0000256" key="6">
    <source>
        <dbReference type="ARBA" id="ARBA00022927"/>
    </source>
</evidence>
<dbReference type="Proteomes" id="UP000594263">
    <property type="component" value="Unplaced"/>
</dbReference>
<feature type="transmembrane region" description="Helical" evidence="9">
    <location>
        <begin position="677"/>
        <end position="700"/>
    </location>
</feature>
<reference evidence="10" key="1">
    <citation type="submission" date="2021-01" db="UniProtKB">
        <authorList>
            <consortium name="EnsemblPlants"/>
        </authorList>
    </citation>
    <scope>IDENTIFICATION</scope>
</reference>
<evidence type="ECO:0000256" key="5">
    <source>
        <dbReference type="ARBA" id="ARBA00022856"/>
    </source>
</evidence>
<evidence type="ECO:0000256" key="8">
    <source>
        <dbReference type="ARBA" id="ARBA00023136"/>
    </source>
</evidence>
<keyword evidence="4 9" id="KW-0812">Transmembrane</keyword>
<dbReference type="Pfam" id="PF03169">
    <property type="entry name" value="OPT"/>
    <property type="match status" value="1"/>
</dbReference>
<keyword evidence="3" id="KW-0813">Transport</keyword>
<keyword evidence="7 9" id="KW-1133">Transmembrane helix</keyword>
<comment type="similarity">
    <text evidence="2">Belongs to the oligopeptide OPT transporter (TC 2.A.67.1) family.</text>
</comment>
<dbReference type="InterPro" id="IPR004648">
    <property type="entry name" value="Oligpept_transpt"/>
</dbReference>
<dbReference type="GO" id="GO:0015031">
    <property type="term" value="P:protein transport"/>
    <property type="evidence" value="ECO:0007669"/>
    <property type="project" value="UniProtKB-KW"/>
</dbReference>
<accession>A0A7N0U8R6</accession>
<comment type="subcellular location">
    <subcellularLocation>
        <location evidence="1">Membrane</location>
        <topology evidence="1">Multi-pass membrane protein</topology>
    </subcellularLocation>
</comment>
<evidence type="ECO:0000256" key="7">
    <source>
        <dbReference type="ARBA" id="ARBA00022989"/>
    </source>
</evidence>
<feature type="transmembrane region" description="Helical" evidence="9">
    <location>
        <begin position="287"/>
        <end position="307"/>
    </location>
</feature>
<evidence type="ECO:0000256" key="4">
    <source>
        <dbReference type="ARBA" id="ARBA00022692"/>
    </source>
</evidence>
<evidence type="ECO:0000256" key="1">
    <source>
        <dbReference type="ARBA" id="ARBA00004141"/>
    </source>
</evidence>
<feature type="transmembrane region" description="Helical" evidence="9">
    <location>
        <begin position="257"/>
        <end position="275"/>
    </location>
</feature>
<feature type="transmembrane region" description="Helical" evidence="9">
    <location>
        <begin position="447"/>
        <end position="467"/>
    </location>
</feature>
<dbReference type="GO" id="GO:0016020">
    <property type="term" value="C:membrane"/>
    <property type="evidence" value="ECO:0007669"/>
    <property type="project" value="UniProtKB-SubCell"/>
</dbReference>
<evidence type="ECO:0000313" key="11">
    <source>
        <dbReference type="Proteomes" id="UP000594263"/>
    </source>
</evidence>
<feature type="transmembrane region" description="Helical" evidence="9">
    <location>
        <begin position="529"/>
        <end position="546"/>
    </location>
</feature>
<feature type="transmembrane region" description="Helical" evidence="9">
    <location>
        <begin position="212"/>
        <end position="245"/>
    </location>
</feature>
<feature type="transmembrane region" description="Helical" evidence="9">
    <location>
        <begin position="180"/>
        <end position="196"/>
    </location>
</feature>
<feature type="transmembrane region" description="Helical" evidence="9">
    <location>
        <begin position="151"/>
        <end position="174"/>
    </location>
</feature>
<keyword evidence="6" id="KW-0653">Protein transport</keyword>
<evidence type="ECO:0008006" key="12">
    <source>
        <dbReference type="Google" id="ProtNLM"/>
    </source>
</evidence>
<proteinExistence type="inferred from homology"/>
<feature type="transmembrane region" description="Helical" evidence="9">
    <location>
        <begin position="44"/>
        <end position="63"/>
    </location>
</feature>
<dbReference type="EnsemblPlants" id="Kaladp0058s0403.1.v1.1">
    <property type="protein sequence ID" value="Kaladp0058s0403.1.v1.1"/>
    <property type="gene ID" value="Kaladp0058s0403.v1.1"/>
</dbReference>
<dbReference type="InterPro" id="IPR004813">
    <property type="entry name" value="OPT"/>
</dbReference>
<feature type="transmembrane region" description="Helical" evidence="9">
    <location>
        <begin position="361"/>
        <end position="380"/>
    </location>
</feature>
<name>A0A7N0U8R6_KALFE</name>
<keyword evidence="11" id="KW-1185">Reference proteome</keyword>
<evidence type="ECO:0000256" key="3">
    <source>
        <dbReference type="ARBA" id="ARBA00022448"/>
    </source>
</evidence>
<evidence type="ECO:0000256" key="9">
    <source>
        <dbReference type="SAM" id="Phobius"/>
    </source>
</evidence>
<dbReference type="AlphaFoldDB" id="A0A7N0U8R6"/>
<feature type="transmembrane region" description="Helical" evidence="9">
    <location>
        <begin position="599"/>
        <end position="619"/>
    </location>
</feature>
<feature type="transmembrane region" description="Helical" evidence="9">
    <location>
        <begin position="415"/>
        <end position="435"/>
    </location>
</feature>
<keyword evidence="5" id="KW-0571">Peptide transport</keyword>
<feature type="transmembrane region" description="Helical" evidence="9">
    <location>
        <begin position="69"/>
        <end position="88"/>
    </location>
</feature>
<dbReference type="NCBIfam" id="TIGR00728">
    <property type="entry name" value="OPT_sfam"/>
    <property type="match status" value="1"/>
</dbReference>
<evidence type="ECO:0000313" key="10">
    <source>
        <dbReference type="EnsemblPlants" id="Kaladp0058s0403.1.v1.1"/>
    </source>
</evidence>
<keyword evidence="8 9" id="KW-0472">Membrane</keyword>
<dbReference type="GO" id="GO:0035673">
    <property type="term" value="F:oligopeptide transmembrane transporter activity"/>
    <property type="evidence" value="ECO:0007669"/>
    <property type="project" value="InterPro"/>
</dbReference>
<dbReference type="Gramene" id="Kaladp0058s0403.1.v1.1">
    <property type="protein sequence ID" value="Kaladp0058s0403.1.v1.1"/>
    <property type="gene ID" value="Kaladp0058s0403.v1.1"/>
</dbReference>
<evidence type="ECO:0000256" key="2">
    <source>
        <dbReference type="ARBA" id="ARBA00005484"/>
    </source>
</evidence>
<protein>
    <recommendedName>
        <fullName evidence="12">Oligopeptide transporter</fullName>
    </recommendedName>
</protein>
<organism evidence="10 11">
    <name type="scientific">Kalanchoe fedtschenkoi</name>
    <name type="common">Lavender scallops</name>
    <name type="synonym">South American air plant</name>
    <dbReference type="NCBI Taxonomy" id="63787"/>
    <lineage>
        <taxon>Eukaryota</taxon>
        <taxon>Viridiplantae</taxon>
        <taxon>Streptophyta</taxon>
        <taxon>Embryophyta</taxon>
        <taxon>Tracheophyta</taxon>
        <taxon>Spermatophyta</taxon>
        <taxon>Magnoliopsida</taxon>
        <taxon>eudicotyledons</taxon>
        <taxon>Gunneridae</taxon>
        <taxon>Pentapetalae</taxon>
        <taxon>Saxifragales</taxon>
        <taxon>Crassulaceae</taxon>
        <taxon>Kalanchoe</taxon>
    </lineage>
</organism>